<evidence type="ECO:0000259" key="10">
    <source>
        <dbReference type="Pfam" id="PF23559"/>
    </source>
</evidence>
<dbReference type="InterPro" id="IPR042197">
    <property type="entry name" value="Apaf_helical"/>
</dbReference>
<dbReference type="SUPFAM" id="SSF52058">
    <property type="entry name" value="L domain-like"/>
    <property type="match status" value="2"/>
</dbReference>
<dbReference type="EMBL" id="JAYDYQ010001607">
    <property type="protein sequence ID" value="KAK4487542.1"/>
    <property type="molecule type" value="Genomic_DNA"/>
</dbReference>
<dbReference type="Pfam" id="PF23559">
    <property type="entry name" value="WHD_DRP"/>
    <property type="match status" value="1"/>
</dbReference>
<evidence type="ECO:0000313" key="12">
    <source>
        <dbReference type="EMBL" id="KAK4487542.1"/>
    </source>
</evidence>
<feature type="domain" description="R13L1/DRL21-like LRR repeat region" evidence="11">
    <location>
        <begin position="655"/>
        <end position="781"/>
    </location>
</feature>
<dbReference type="InterPro" id="IPR001611">
    <property type="entry name" value="Leu-rich_rpt"/>
</dbReference>
<evidence type="ECO:0000313" key="13">
    <source>
        <dbReference type="Proteomes" id="UP001291926"/>
    </source>
</evidence>
<dbReference type="CDD" id="cd14798">
    <property type="entry name" value="RX-CC_like"/>
    <property type="match status" value="1"/>
</dbReference>
<dbReference type="Pfam" id="PF25019">
    <property type="entry name" value="LRR_R13L1-DRL21"/>
    <property type="match status" value="1"/>
</dbReference>
<dbReference type="PANTHER" id="PTHR36766">
    <property type="entry name" value="PLANT BROAD-SPECTRUM MILDEW RESISTANCE PROTEIN RPW8"/>
    <property type="match status" value="1"/>
</dbReference>
<keyword evidence="6" id="KW-0067">ATP-binding</keyword>
<dbReference type="Pfam" id="PF13855">
    <property type="entry name" value="LRR_8"/>
    <property type="match status" value="1"/>
</dbReference>
<evidence type="ECO:0000256" key="2">
    <source>
        <dbReference type="ARBA" id="ARBA00022614"/>
    </source>
</evidence>
<keyword evidence="13" id="KW-1185">Reference proteome</keyword>
<feature type="domain" description="NB-ARC" evidence="7">
    <location>
        <begin position="165"/>
        <end position="336"/>
    </location>
</feature>
<sequence length="1111" mass="126954">MAEAFVQLLLDNLSSLIQGEIGLIMGVDDEIKNLSSTLTTIQAVLEDAEEKQLESKAIQNWLCKLNDLTYEIDDILDVCATEVSKLKYKNIKSSHNYLQNIFYRYKIGRRVKEVTKELNTIAIESTHYHLREMAVDRQSKIASIRETCSIPDESHPVYGRDEEREKIVDILVNQTKECRELSILPIIGIGGLGKTTLAQEVFKDDRVTAHFDIKVWVCVSFDFDHITLIKAILENVSGNGSASDLVHLDTLQRRLTELLNQKRFLLVLDDVWNKNQDKWSMLKSFLACGSTGASIIVTTRLKSVADIMSTFPAHHLTRLSDKDCWLLFQQRAFGQKEEHPNLEAIGKLIVKKCVGVPLAAKTLGGLLRFKRKEKEWIHVKDSEIWNLPQEENSILPALRLSYNHLPLRFRQCFAYCAIFPKDLWIEKEELILLWATHGYISSIGAMEVEDVGNGIWDELVWRCLFQDVKINFDGQTVFKIHDLVHDLAQSIMENKVLGTQVEINNRSATITKIREVSLQNHIVAFPTSMLPNMDLTSALKNYSRLRVLNASRTNIDDLPYSVGKLKHLRYLNLSHTEIRSLPKAICSLWNLKILNLNYCERLVGLPKNIRYMRNLRHLFLDWCKSFCQMPPNIGELTSLRTLSVFIVGHEKGTQLKELQFLDLGGKLFIEHLERVENLVDARKANLAEKRNLRDLGLIWKGDNGTTSREILDEKVLEVLEPPPNLETLAIGGFRGNCFPPWMRSSTLGKIVRIDISNCPNCLCLPKELGELPLLKRLELTELAVEYIIEDDIQGVKQEKSLFPTLEELGLTYLPNLKGLSKEDTGEMFPNLQKLEIRGSSPLILPRLLSLKKLTAIECSNATLISVAKLKNITDLVLRFDESVICFPKEILQNLTNVESLTITNLQQHHLPEEGLQGLKCLRNLYIWDCDTLAYLPKRWLPHLTALETLTIGSCPEFVEFPEETKCLKSLKSLHLRSLPKMICLPESLQYIPSLKSLSLRKLSQLNSLPNWLGNFTTLHSLSIDECPNITSLPAIIQGMESLKTIYIENCPELERRCEKGKGEDWHKIAHIPNLRIVDQMKRELPVFLHHPSVPSITGYRYVDYYKKGMLK</sequence>
<dbReference type="InterPro" id="IPR036388">
    <property type="entry name" value="WH-like_DNA-bd_sf"/>
</dbReference>
<dbReference type="InterPro" id="IPR002182">
    <property type="entry name" value="NB-ARC"/>
</dbReference>
<feature type="domain" description="Disease resistance protein winged helix" evidence="10">
    <location>
        <begin position="418"/>
        <end position="488"/>
    </location>
</feature>
<keyword evidence="5" id="KW-0611">Plant defense</keyword>
<comment type="similarity">
    <text evidence="1">Belongs to the disease resistance NB-LRR family.</text>
</comment>
<evidence type="ECO:0008006" key="14">
    <source>
        <dbReference type="Google" id="ProtNLM"/>
    </source>
</evidence>
<keyword evidence="3" id="KW-0677">Repeat</keyword>
<evidence type="ECO:0000259" key="11">
    <source>
        <dbReference type="Pfam" id="PF25019"/>
    </source>
</evidence>
<dbReference type="InterPro" id="IPR058922">
    <property type="entry name" value="WHD_DRP"/>
</dbReference>
<dbReference type="InterPro" id="IPR038005">
    <property type="entry name" value="RX-like_CC"/>
</dbReference>
<protein>
    <recommendedName>
        <fullName evidence="14">Disease resistance protein RGA3</fullName>
    </recommendedName>
</protein>
<dbReference type="Pfam" id="PF18052">
    <property type="entry name" value="Rx_N"/>
    <property type="match status" value="1"/>
</dbReference>
<dbReference type="Gene3D" id="3.80.10.10">
    <property type="entry name" value="Ribonuclease Inhibitor"/>
    <property type="match status" value="3"/>
</dbReference>
<reference evidence="12 13" key="1">
    <citation type="journal article" date="2023" name="bioRxiv">
        <title>Genome report: Whole genome sequence and annotation of Penstemon davidsonii.</title>
        <authorList>
            <person name="Ostevik K.L."/>
            <person name="Alabady M."/>
            <person name="Zhang M."/>
            <person name="Rausher M.D."/>
        </authorList>
    </citation>
    <scope>NUCLEOTIDE SEQUENCE [LARGE SCALE GENOMIC DNA]</scope>
    <source>
        <strain evidence="12">DNT005</strain>
        <tissue evidence="12">Whole leaf</tissue>
    </source>
</reference>
<accession>A0ABR0DE74</accession>
<dbReference type="Gene3D" id="1.10.10.10">
    <property type="entry name" value="Winged helix-like DNA-binding domain superfamily/Winged helix DNA-binding domain"/>
    <property type="match status" value="1"/>
</dbReference>
<evidence type="ECO:0000259" key="7">
    <source>
        <dbReference type="Pfam" id="PF00931"/>
    </source>
</evidence>
<evidence type="ECO:0000256" key="6">
    <source>
        <dbReference type="ARBA" id="ARBA00022840"/>
    </source>
</evidence>
<keyword evidence="2" id="KW-0433">Leucine-rich repeat</keyword>
<dbReference type="Pfam" id="PF23247">
    <property type="entry name" value="LRR_RPS2"/>
    <property type="match status" value="1"/>
</dbReference>
<dbReference type="InterPro" id="IPR056789">
    <property type="entry name" value="LRR_R13L1-DRL21"/>
</dbReference>
<proteinExistence type="inferred from homology"/>
<dbReference type="InterPro" id="IPR027417">
    <property type="entry name" value="P-loop_NTPase"/>
</dbReference>
<gene>
    <name evidence="12" type="ORF">RD792_005810</name>
</gene>
<comment type="caution">
    <text evidence="12">The sequence shown here is derived from an EMBL/GenBank/DDBJ whole genome shotgun (WGS) entry which is preliminary data.</text>
</comment>
<name>A0ABR0DE74_9LAMI</name>
<keyword evidence="4" id="KW-0547">Nucleotide-binding</keyword>
<dbReference type="Pfam" id="PF00931">
    <property type="entry name" value="NB-ARC"/>
    <property type="match status" value="1"/>
</dbReference>
<dbReference type="SUPFAM" id="SSF52540">
    <property type="entry name" value="P-loop containing nucleoside triphosphate hydrolases"/>
    <property type="match status" value="1"/>
</dbReference>
<dbReference type="PANTHER" id="PTHR36766:SF42">
    <property type="entry name" value="NB-ARC DOMAIN DISEASE RESISTANCE PROTEIN"/>
    <property type="match status" value="1"/>
</dbReference>
<dbReference type="PRINTS" id="PR00364">
    <property type="entry name" value="DISEASERSIST"/>
</dbReference>
<dbReference type="Gene3D" id="1.20.5.4130">
    <property type="match status" value="1"/>
</dbReference>
<dbReference type="Gene3D" id="3.40.50.300">
    <property type="entry name" value="P-loop containing nucleotide triphosphate hydrolases"/>
    <property type="match status" value="1"/>
</dbReference>
<dbReference type="Gene3D" id="1.10.8.430">
    <property type="entry name" value="Helical domain of apoptotic protease-activating factors"/>
    <property type="match status" value="1"/>
</dbReference>
<feature type="domain" description="Disease resistance N-terminal" evidence="8">
    <location>
        <begin position="5"/>
        <end position="93"/>
    </location>
</feature>
<evidence type="ECO:0000259" key="8">
    <source>
        <dbReference type="Pfam" id="PF18052"/>
    </source>
</evidence>
<feature type="domain" description="Disease resistance protein At4g27190-like leucine-rich repeats" evidence="9">
    <location>
        <begin position="918"/>
        <end position="1050"/>
    </location>
</feature>
<dbReference type="InterPro" id="IPR057135">
    <property type="entry name" value="At4g27190-like_LRR"/>
</dbReference>
<evidence type="ECO:0000256" key="1">
    <source>
        <dbReference type="ARBA" id="ARBA00008894"/>
    </source>
</evidence>
<dbReference type="InterPro" id="IPR032675">
    <property type="entry name" value="LRR_dom_sf"/>
</dbReference>
<dbReference type="InterPro" id="IPR041118">
    <property type="entry name" value="Rx_N"/>
</dbReference>
<evidence type="ECO:0000256" key="5">
    <source>
        <dbReference type="ARBA" id="ARBA00022821"/>
    </source>
</evidence>
<evidence type="ECO:0000256" key="3">
    <source>
        <dbReference type="ARBA" id="ARBA00022737"/>
    </source>
</evidence>
<evidence type="ECO:0000259" key="9">
    <source>
        <dbReference type="Pfam" id="PF23247"/>
    </source>
</evidence>
<dbReference type="Proteomes" id="UP001291926">
    <property type="component" value="Unassembled WGS sequence"/>
</dbReference>
<evidence type="ECO:0000256" key="4">
    <source>
        <dbReference type="ARBA" id="ARBA00022741"/>
    </source>
</evidence>
<organism evidence="12 13">
    <name type="scientific">Penstemon davidsonii</name>
    <dbReference type="NCBI Taxonomy" id="160366"/>
    <lineage>
        <taxon>Eukaryota</taxon>
        <taxon>Viridiplantae</taxon>
        <taxon>Streptophyta</taxon>
        <taxon>Embryophyta</taxon>
        <taxon>Tracheophyta</taxon>
        <taxon>Spermatophyta</taxon>
        <taxon>Magnoliopsida</taxon>
        <taxon>eudicotyledons</taxon>
        <taxon>Gunneridae</taxon>
        <taxon>Pentapetalae</taxon>
        <taxon>asterids</taxon>
        <taxon>lamiids</taxon>
        <taxon>Lamiales</taxon>
        <taxon>Plantaginaceae</taxon>
        <taxon>Cheloneae</taxon>
        <taxon>Penstemon</taxon>
    </lineage>
</organism>